<evidence type="ECO:0000259" key="1">
    <source>
        <dbReference type="Pfam" id="PF08924"/>
    </source>
</evidence>
<sequence length="252" mass="26851">MCQLLLLRTLWHVWVSRRDLLKFAAATPGLIGLGVAAASLRAAPASAGSLGTLLDYAAGVIPASQIRAAGAVGSIRYVSDRRPGGAWMLGKPIQIAEARDLVGNGLKVVSCYQYGKGSTSDWLGGAAAGLQHAKRGMELHAAAGGPAGAPIYASIDDNPSYEQYKNQIVPYLRAWESVIGHQRTGVYANSKTIDWAVHDGLGAYFWQHNWGSPKGYAHPAANLHQVEIDKRKVGGVGVDINEILKPQFGQWA</sequence>
<dbReference type="InterPro" id="IPR017853">
    <property type="entry name" value="GH"/>
</dbReference>
<organism evidence="2 3">
    <name type="scientific">Mycobacterium basiliense</name>
    <dbReference type="NCBI Taxonomy" id="2094119"/>
    <lineage>
        <taxon>Bacteria</taxon>
        <taxon>Bacillati</taxon>
        <taxon>Actinomycetota</taxon>
        <taxon>Actinomycetes</taxon>
        <taxon>Mycobacteriales</taxon>
        <taxon>Mycobacteriaceae</taxon>
        <taxon>Mycobacterium</taxon>
    </lineage>
</organism>
<evidence type="ECO:0000313" key="3">
    <source>
        <dbReference type="Proteomes" id="UP000269998"/>
    </source>
</evidence>
<dbReference type="PROSITE" id="PS51318">
    <property type="entry name" value="TAT"/>
    <property type="match status" value="1"/>
</dbReference>
<name>A0A447GHC7_9MYCO</name>
<keyword evidence="3" id="KW-1185">Reference proteome</keyword>
<dbReference type="AlphaFoldDB" id="A0A447GHC7"/>
<dbReference type="Proteomes" id="UP000269998">
    <property type="component" value="Chromosome"/>
</dbReference>
<evidence type="ECO:0000313" key="2">
    <source>
        <dbReference type="EMBL" id="VDM89854.1"/>
    </source>
</evidence>
<feature type="domain" description="Rv2525c-like glycoside hydrolase-like" evidence="1">
    <location>
        <begin position="65"/>
        <end position="242"/>
    </location>
</feature>
<dbReference type="InterPro" id="IPR006311">
    <property type="entry name" value="TAT_signal"/>
</dbReference>
<gene>
    <name evidence="2" type="ORF">MB901379_03440</name>
</gene>
<protein>
    <recommendedName>
        <fullName evidence="1">Rv2525c-like glycoside hydrolase-like domain-containing protein</fullName>
    </recommendedName>
</protein>
<dbReference type="EMBL" id="LR130759">
    <property type="protein sequence ID" value="VDM89854.1"/>
    <property type="molecule type" value="Genomic_DNA"/>
</dbReference>
<dbReference type="Gene3D" id="3.20.20.80">
    <property type="entry name" value="Glycosidases"/>
    <property type="match status" value="1"/>
</dbReference>
<dbReference type="KEGG" id="mbai:MB901379_03440"/>
<reference evidence="3" key="1">
    <citation type="submission" date="2018-02" db="EMBL/GenBank/DDBJ databases">
        <authorList>
            <person name="Seth-Smith MB H."/>
            <person name="Seth-Smith H."/>
        </authorList>
    </citation>
    <scope>NUCLEOTIDE SEQUENCE [LARGE SCALE GENOMIC DNA]</scope>
</reference>
<dbReference type="InterPro" id="IPR015020">
    <property type="entry name" value="Rv2525c-like_Glyco_Hydro-like"/>
</dbReference>
<dbReference type="Pfam" id="PF08924">
    <property type="entry name" value="Rv2525c_GlyHyd-like"/>
    <property type="match status" value="1"/>
</dbReference>
<dbReference type="SUPFAM" id="SSF51445">
    <property type="entry name" value="(Trans)glycosidases"/>
    <property type="match status" value="1"/>
</dbReference>
<accession>A0A447GHC7</accession>
<proteinExistence type="predicted"/>